<dbReference type="VEuPathDB" id="FungiDB:MELLADRAFT_102940"/>
<name>F4R8N4_MELLP</name>
<dbReference type="Proteomes" id="UP000001072">
    <property type="component" value="Unassembled WGS sequence"/>
</dbReference>
<feature type="compositionally biased region" description="Basic and acidic residues" evidence="1">
    <location>
        <begin position="353"/>
        <end position="362"/>
    </location>
</feature>
<dbReference type="AlphaFoldDB" id="F4R8N4"/>
<evidence type="ECO:0000256" key="2">
    <source>
        <dbReference type="SAM" id="SignalP"/>
    </source>
</evidence>
<keyword evidence="2" id="KW-0732">Signal</keyword>
<dbReference type="RefSeq" id="XP_007405654.1">
    <property type="nucleotide sequence ID" value="XM_007405592.1"/>
</dbReference>
<feature type="compositionally biased region" description="Polar residues" evidence="1">
    <location>
        <begin position="568"/>
        <end position="585"/>
    </location>
</feature>
<feature type="region of interest" description="Disordered" evidence="1">
    <location>
        <begin position="299"/>
        <end position="330"/>
    </location>
</feature>
<feature type="region of interest" description="Disordered" evidence="1">
    <location>
        <begin position="346"/>
        <end position="425"/>
    </location>
</feature>
<dbReference type="KEGG" id="mlr:MELLADRAFT_102940"/>
<feature type="compositionally biased region" description="Basic and acidic residues" evidence="1">
    <location>
        <begin position="399"/>
        <end position="410"/>
    </location>
</feature>
<feature type="region of interest" description="Disordered" evidence="1">
    <location>
        <begin position="438"/>
        <end position="487"/>
    </location>
</feature>
<feature type="compositionally biased region" description="Basic and acidic residues" evidence="1">
    <location>
        <begin position="299"/>
        <end position="319"/>
    </location>
</feature>
<sequence length="1085" mass="121637">MIRFFWVILLHHCIITTCVDPTLGGDLLSGKTPTELGDQNLNHELSTPNHLDMFPEIETSLDGFKVESAGGSRSGTESGELPSATSDEIRDTQTSASDNLEGSQRGNSGTDSDEFKGKVSQPYGRDGVLDPSSFKKYPQGHITRKQDGLRRSRRRPLPYPYAHPSKGPLPASPNGHIYHPSTTLLPQPDGWIPFFSNYHDAATWFSHGLGYGNFHTFPIGTLWEPSRHLPESSLSAHEMHPDIIPQTTYPQVQPYNVHGRSDHATVSSNWAQRSLHAPPFVSVKQDKSQAKGIVTAHEVQVKEEEPPKEVEPTDTKGKPPVDASSSSKEKYAHILNSGATAENFMPQSSQESLHPHDDEHPKITGSDVVDPHKSTGESPRNTGASFAPMTDLNPAVKPSFKDQELEKHATETVPLPVQQSSDPISQKASYKSIAWAGMKSKSESDFKSGTSVGDTSRIESQKSDQILEGDQSSDRRNHAQVKAVQKHISDQIGNSRINILKGAKEQKILRSNPVFPDEGSKIDPLSEPDSLVQNAKKTISSEWIRVQKKKNRGAQKTSMKSNALWDTLPSQGQDTSEELMTQDRQLSTDDKESAASEDNVIEPLKSQATSEVHEAKIPQSNTVEMHGSESAKTFFEDSTPVDLHEGFSGESSPAKDRTDILATYEAQKSARSKRKKKTKKTKAVTSISTAEPEKEIEISARQNDLPTSENSIRGESSVTPLKSIISKVLRYDDVEHIVQIRMTKEDFQRIRLAQDDLVSSGRFPEVFGEKWRESINDLGQDQRNPVEVFRRMSSLRAQYSQKAILMHWGLYKSKLSPRAQEACQLLKVDQEWPTFYNVDSKYLVTSRAKLEALDLREAQDLRELFFDRNRDSRISTLYLMATMQPHEKVFTESEFVSLSENGGSIPVLLQICNLLELSIPEVIWKTFTKKQVLEKLNGMKNIMVGIFQMEKNLEFNVDDFVWVASNTRAFILKSRISATFERRLKYLAKLADKHLPPIPAEQWMPEETHLNWDDQKMGQGEALIAAHFSLDLKNLAVLKRLITHQKKPSPPGVGHVIIWPGKAEDRMKQQITEFYKFHGINLLSN</sequence>
<feature type="region of interest" description="Disordered" evidence="1">
    <location>
        <begin position="640"/>
        <end position="659"/>
    </location>
</feature>
<organism evidence="4">
    <name type="scientific">Melampsora larici-populina (strain 98AG31 / pathotype 3-4-7)</name>
    <name type="common">Poplar leaf rust fungus</name>
    <dbReference type="NCBI Taxonomy" id="747676"/>
    <lineage>
        <taxon>Eukaryota</taxon>
        <taxon>Fungi</taxon>
        <taxon>Dikarya</taxon>
        <taxon>Basidiomycota</taxon>
        <taxon>Pucciniomycotina</taxon>
        <taxon>Pucciniomycetes</taxon>
        <taxon>Pucciniales</taxon>
        <taxon>Melampsoraceae</taxon>
        <taxon>Melampsora</taxon>
    </lineage>
</organism>
<feature type="chain" id="PRO_5003321431" description="Secreted protein" evidence="2">
    <location>
        <begin position="25"/>
        <end position="1085"/>
    </location>
</feature>
<gene>
    <name evidence="3" type="ORF">MELLADRAFT_102940</name>
</gene>
<dbReference type="OrthoDB" id="2513260at2759"/>
<evidence type="ECO:0000313" key="3">
    <source>
        <dbReference type="EMBL" id="EGG11052.1"/>
    </source>
</evidence>
<feature type="region of interest" description="Disordered" evidence="1">
    <location>
        <begin position="666"/>
        <end position="688"/>
    </location>
</feature>
<evidence type="ECO:0000313" key="4">
    <source>
        <dbReference type="Proteomes" id="UP000001072"/>
    </source>
</evidence>
<dbReference type="EMBL" id="GL883093">
    <property type="protein sequence ID" value="EGG11052.1"/>
    <property type="molecule type" value="Genomic_DNA"/>
</dbReference>
<protein>
    <recommendedName>
        <fullName evidence="5">Secreted protein</fullName>
    </recommendedName>
</protein>
<feature type="compositionally biased region" description="Basic residues" evidence="1">
    <location>
        <begin position="670"/>
        <end position="682"/>
    </location>
</feature>
<evidence type="ECO:0000256" key="1">
    <source>
        <dbReference type="SAM" id="MobiDB-lite"/>
    </source>
</evidence>
<accession>F4R8N4</accession>
<dbReference type="HOGENOM" id="CLU_287440_0_0_1"/>
<feature type="compositionally biased region" description="Polar residues" evidence="1">
    <location>
        <begin position="92"/>
        <end position="110"/>
    </location>
</feature>
<keyword evidence="4" id="KW-1185">Reference proteome</keyword>
<feature type="compositionally biased region" description="Basic and acidic residues" evidence="1">
    <location>
        <begin position="642"/>
        <end position="659"/>
    </location>
</feature>
<feature type="region of interest" description="Disordered" evidence="1">
    <location>
        <begin position="66"/>
        <end position="174"/>
    </location>
</feature>
<evidence type="ECO:0008006" key="5">
    <source>
        <dbReference type="Google" id="ProtNLM"/>
    </source>
</evidence>
<reference evidence="4" key="1">
    <citation type="journal article" date="2011" name="Proc. Natl. Acad. Sci. U.S.A.">
        <title>Obligate biotrophy features unraveled by the genomic analysis of rust fungi.</title>
        <authorList>
            <person name="Duplessis S."/>
            <person name="Cuomo C.A."/>
            <person name="Lin Y.-C."/>
            <person name="Aerts A."/>
            <person name="Tisserant E."/>
            <person name="Veneault-Fourrey C."/>
            <person name="Joly D.L."/>
            <person name="Hacquard S."/>
            <person name="Amselem J."/>
            <person name="Cantarel B.L."/>
            <person name="Chiu R."/>
            <person name="Coutinho P.M."/>
            <person name="Feau N."/>
            <person name="Field M."/>
            <person name="Frey P."/>
            <person name="Gelhaye E."/>
            <person name="Goldberg J."/>
            <person name="Grabherr M.G."/>
            <person name="Kodira C.D."/>
            <person name="Kohler A."/>
            <person name="Kuees U."/>
            <person name="Lindquist E.A."/>
            <person name="Lucas S.M."/>
            <person name="Mago R."/>
            <person name="Mauceli E."/>
            <person name="Morin E."/>
            <person name="Murat C."/>
            <person name="Pangilinan J.L."/>
            <person name="Park R."/>
            <person name="Pearson M."/>
            <person name="Quesneville H."/>
            <person name="Rouhier N."/>
            <person name="Sakthikumar S."/>
            <person name="Salamov A.A."/>
            <person name="Schmutz J."/>
            <person name="Selles B."/>
            <person name="Shapiro H."/>
            <person name="Tanguay P."/>
            <person name="Tuskan G.A."/>
            <person name="Henrissat B."/>
            <person name="Van de Peer Y."/>
            <person name="Rouze P."/>
            <person name="Ellis J.G."/>
            <person name="Dodds P.N."/>
            <person name="Schein J.E."/>
            <person name="Zhong S."/>
            <person name="Hamelin R.C."/>
            <person name="Grigoriev I.V."/>
            <person name="Szabo L.J."/>
            <person name="Martin F."/>
        </authorList>
    </citation>
    <scope>NUCLEOTIDE SEQUENCE [LARGE SCALE GENOMIC DNA]</scope>
    <source>
        <strain evidence="4">98AG31 / pathotype 3-4-7</strain>
    </source>
</reference>
<dbReference type="InParanoid" id="F4R8N4"/>
<dbReference type="GeneID" id="18921819"/>
<proteinExistence type="predicted"/>
<feature type="signal peptide" evidence="2">
    <location>
        <begin position="1"/>
        <end position="24"/>
    </location>
</feature>
<feature type="region of interest" description="Disordered" evidence="1">
    <location>
        <begin position="547"/>
        <end position="629"/>
    </location>
</feature>